<evidence type="ECO:0000313" key="8">
    <source>
        <dbReference type="EMBL" id="KAG2493681.1"/>
    </source>
</evidence>
<dbReference type="PANTHER" id="PTHR47216:SF4">
    <property type="entry name" value="OS01G0859400 PROTEIN"/>
    <property type="match status" value="1"/>
</dbReference>
<reference evidence="8" key="1">
    <citation type="journal article" date="2020" name="bioRxiv">
        <title>Comparative genomics of Chlamydomonas.</title>
        <authorList>
            <person name="Craig R.J."/>
            <person name="Hasan A.R."/>
            <person name="Ness R.W."/>
            <person name="Keightley P.D."/>
        </authorList>
    </citation>
    <scope>NUCLEOTIDE SEQUENCE</scope>
    <source>
        <strain evidence="8">CCAP 11/70</strain>
    </source>
</reference>
<feature type="compositionally biased region" description="Low complexity" evidence="4">
    <location>
        <begin position="334"/>
        <end position="350"/>
    </location>
</feature>
<evidence type="ECO:0000256" key="1">
    <source>
        <dbReference type="ARBA" id="ARBA00013064"/>
    </source>
</evidence>
<keyword evidence="5" id="KW-0812">Transmembrane</keyword>
<dbReference type="InterPro" id="IPR000387">
    <property type="entry name" value="Tyr_Pase_dom"/>
</dbReference>
<sequence length="413" mass="42004">MTHLSPIVASCATVLAASALCAARLPGPNSNVKLALVAGLSYSSAVGYLLAFAASNLLARKSTGWMGKHPNGTISTFSWAVLAPYHLGLRIKLGVQRLLGTEPLYDHILPGWYLGGWPWHGDQLPPGESPSVLDVTCELPRTHRNRYLCLPVWDTQAPTASQIDHGVAFCLAERNMNRTIYVHCAHGHGRSALLLIACLLEAGHVGSVDEGLAVLQAARPRVKLNARQRRALEAWLRARKGVQMQPLGTEAALLGARASGNGNGHVHVHAHAHGHGHVHGHGGGAEFAAPNGIAGAGAHGHRHPSSSEALGAGGVVAATGTATSPHVLEYRVASGSSAHGHASSRSSLSGERTELLGPRGDGGLQMAQSGGGGAGAGSGALAAGSGLLFGASGAGPGGVVAVVGVGEGAKKLS</sequence>
<gene>
    <name evidence="8" type="ORF">HYH03_008195</name>
</gene>
<dbReference type="EC" id="3.1.3.48" evidence="1"/>
<dbReference type="Gene3D" id="3.90.190.10">
    <property type="entry name" value="Protein tyrosine phosphatase superfamily"/>
    <property type="match status" value="1"/>
</dbReference>
<dbReference type="PROSITE" id="PS50206">
    <property type="entry name" value="RHODANESE_3"/>
    <property type="match status" value="1"/>
</dbReference>
<feature type="region of interest" description="Disordered" evidence="4">
    <location>
        <begin position="334"/>
        <end position="375"/>
    </location>
</feature>
<organism evidence="8 9">
    <name type="scientific">Edaphochlamys debaryana</name>
    <dbReference type="NCBI Taxonomy" id="47281"/>
    <lineage>
        <taxon>Eukaryota</taxon>
        <taxon>Viridiplantae</taxon>
        <taxon>Chlorophyta</taxon>
        <taxon>core chlorophytes</taxon>
        <taxon>Chlorophyceae</taxon>
        <taxon>CS clade</taxon>
        <taxon>Chlamydomonadales</taxon>
        <taxon>Chlamydomonadales incertae sedis</taxon>
        <taxon>Edaphochlamys</taxon>
    </lineage>
</organism>
<feature type="domain" description="Rhodanese" evidence="7">
    <location>
        <begin position="177"/>
        <end position="223"/>
    </location>
</feature>
<dbReference type="AlphaFoldDB" id="A0A835Y0L2"/>
<evidence type="ECO:0000259" key="6">
    <source>
        <dbReference type="PROSITE" id="PS50056"/>
    </source>
</evidence>
<dbReference type="PANTHER" id="PTHR47216">
    <property type="match status" value="1"/>
</dbReference>
<evidence type="ECO:0000256" key="5">
    <source>
        <dbReference type="SAM" id="Phobius"/>
    </source>
</evidence>
<comment type="caution">
    <text evidence="8">The sequence shown here is derived from an EMBL/GenBank/DDBJ whole genome shotgun (WGS) entry which is preliminary data.</text>
</comment>
<proteinExistence type="predicted"/>
<dbReference type="Proteomes" id="UP000612055">
    <property type="component" value="Unassembled WGS sequence"/>
</dbReference>
<feature type="compositionally biased region" description="Gly residues" evidence="4">
    <location>
        <begin position="359"/>
        <end position="375"/>
    </location>
</feature>
<dbReference type="SMART" id="SM00195">
    <property type="entry name" value="DSPc"/>
    <property type="match status" value="1"/>
</dbReference>
<dbReference type="PROSITE" id="PS00383">
    <property type="entry name" value="TYR_PHOSPHATASE_1"/>
    <property type="match status" value="1"/>
</dbReference>
<dbReference type="InterPro" id="IPR029021">
    <property type="entry name" value="Prot-tyrosine_phosphatase-like"/>
</dbReference>
<dbReference type="CDD" id="cd14527">
    <property type="entry name" value="DSP_bac"/>
    <property type="match status" value="1"/>
</dbReference>
<dbReference type="InterPro" id="IPR016130">
    <property type="entry name" value="Tyr_Pase_AS"/>
</dbReference>
<dbReference type="OrthoDB" id="1890923at2759"/>
<evidence type="ECO:0000313" key="9">
    <source>
        <dbReference type="Proteomes" id="UP000612055"/>
    </source>
</evidence>
<dbReference type="GO" id="GO:0004725">
    <property type="term" value="F:protein tyrosine phosphatase activity"/>
    <property type="evidence" value="ECO:0007669"/>
    <property type="project" value="UniProtKB-EC"/>
</dbReference>
<keyword evidence="5" id="KW-1133">Transmembrane helix</keyword>
<feature type="transmembrane region" description="Helical" evidence="5">
    <location>
        <begin position="39"/>
        <end position="59"/>
    </location>
</feature>
<keyword evidence="9" id="KW-1185">Reference proteome</keyword>
<protein>
    <recommendedName>
        <fullName evidence="1">protein-tyrosine-phosphatase</fullName>
        <ecNumber evidence="1">3.1.3.48</ecNumber>
    </recommendedName>
</protein>
<dbReference type="Pfam" id="PF00782">
    <property type="entry name" value="DSPc"/>
    <property type="match status" value="1"/>
</dbReference>
<dbReference type="EMBL" id="JAEHOE010000036">
    <property type="protein sequence ID" value="KAG2493681.1"/>
    <property type="molecule type" value="Genomic_DNA"/>
</dbReference>
<evidence type="ECO:0000256" key="3">
    <source>
        <dbReference type="ARBA" id="ARBA00022912"/>
    </source>
</evidence>
<dbReference type="InterPro" id="IPR001763">
    <property type="entry name" value="Rhodanese-like_dom"/>
</dbReference>
<evidence type="ECO:0000259" key="7">
    <source>
        <dbReference type="PROSITE" id="PS50206"/>
    </source>
</evidence>
<name>A0A835Y0L2_9CHLO</name>
<evidence type="ECO:0000256" key="2">
    <source>
        <dbReference type="ARBA" id="ARBA00022801"/>
    </source>
</evidence>
<keyword evidence="2" id="KW-0378">Hydrolase</keyword>
<accession>A0A835Y0L2</accession>
<dbReference type="SUPFAM" id="SSF52799">
    <property type="entry name" value="(Phosphotyrosine protein) phosphatases II"/>
    <property type="match status" value="1"/>
</dbReference>
<feature type="domain" description="Tyrosine specific protein phosphatases" evidence="6">
    <location>
        <begin position="173"/>
        <end position="230"/>
    </location>
</feature>
<keyword evidence="5" id="KW-0472">Membrane</keyword>
<dbReference type="InterPro" id="IPR000340">
    <property type="entry name" value="Dual-sp_phosphatase_cat-dom"/>
</dbReference>
<evidence type="ECO:0000256" key="4">
    <source>
        <dbReference type="SAM" id="MobiDB-lite"/>
    </source>
</evidence>
<keyword evidence="3" id="KW-0904">Protein phosphatase</keyword>
<dbReference type="PROSITE" id="PS50056">
    <property type="entry name" value="TYR_PHOSPHATASE_2"/>
    <property type="match status" value="1"/>
</dbReference>
<dbReference type="InterPro" id="IPR020422">
    <property type="entry name" value="TYR_PHOSPHATASE_DUAL_dom"/>
</dbReference>